<dbReference type="InterPro" id="IPR052558">
    <property type="entry name" value="Siderophore_Hydrolase_D"/>
</dbReference>
<dbReference type="GO" id="GO:0016788">
    <property type="term" value="F:hydrolase activity, acting on ester bonds"/>
    <property type="evidence" value="ECO:0007669"/>
    <property type="project" value="TreeGrafter"/>
</dbReference>
<evidence type="ECO:0000313" key="3">
    <source>
        <dbReference type="EMBL" id="MBS7825313.1"/>
    </source>
</evidence>
<dbReference type="Pfam" id="PF00756">
    <property type="entry name" value="Esterase"/>
    <property type="match status" value="1"/>
</dbReference>
<dbReference type="EMBL" id="JAGIBU010000010">
    <property type="protein sequence ID" value="MBS7825313.1"/>
    <property type="molecule type" value="Genomic_DNA"/>
</dbReference>
<organism evidence="3 4">
    <name type="scientific">Wohlfahrtiimonas chitiniclastica</name>
    <dbReference type="NCBI Taxonomy" id="400946"/>
    <lineage>
        <taxon>Bacteria</taxon>
        <taxon>Pseudomonadati</taxon>
        <taxon>Pseudomonadota</taxon>
        <taxon>Gammaproteobacteria</taxon>
        <taxon>Cardiobacteriales</taxon>
        <taxon>Ignatzschineriaceae</taxon>
        <taxon>Wohlfahrtiimonas</taxon>
    </lineage>
</organism>
<comment type="caution">
    <text evidence="3">The sequence shown here is derived from an EMBL/GenBank/DDBJ whole genome shotgun (WGS) entry which is preliminary data.</text>
</comment>
<proteinExistence type="inferred from homology"/>
<dbReference type="InterPro" id="IPR000801">
    <property type="entry name" value="Esterase-like"/>
</dbReference>
<gene>
    <name evidence="3" type="ORF">J7561_08880</name>
</gene>
<evidence type="ECO:0000256" key="1">
    <source>
        <dbReference type="ARBA" id="ARBA00005622"/>
    </source>
</evidence>
<dbReference type="SUPFAM" id="SSF53474">
    <property type="entry name" value="alpha/beta-Hydrolases"/>
    <property type="match status" value="1"/>
</dbReference>
<accession>A0AB35BZC7</accession>
<name>A0AB35BZC7_9GAMM</name>
<keyword evidence="2 3" id="KW-0378">Hydrolase</keyword>
<protein>
    <submittedName>
        <fullName evidence="3">Alpha/beta hydrolase</fullName>
    </submittedName>
</protein>
<reference evidence="3" key="1">
    <citation type="submission" date="2021-03" db="EMBL/GenBank/DDBJ databases">
        <title>Identification and antibiotic profiling of Wohlfahrtiimonas chitiniclastica, an underestimated human pathogen.</title>
        <authorList>
            <person name="Kopf A."/>
            <person name="Bunk B."/>
            <person name="Coldewey S."/>
            <person name="Gunzer F."/>
            <person name="Riedel T."/>
            <person name="Schroettner P."/>
        </authorList>
    </citation>
    <scope>NUCLEOTIDE SEQUENCE</scope>
    <source>
        <strain evidence="3">DSM 100917</strain>
    </source>
</reference>
<dbReference type="InterPro" id="IPR029058">
    <property type="entry name" value="AB_hydrolase_fold"/>
</dbReference>
<evidence type="ECO:0000256" key="2">
    <source>
        <dbReference type="ARBA" id="ARBA00022801"/>
    </source>
</evidence>
<dbReference type="Gene3D" id="3.40.50.1820">
    <property type="entry name" value="alpha/beta hydrolase"/>
    <property type="match status" value="1"/>
</dbReference>
<comment type="similarity">
    <text evidence="1">Belongs to the esterase D family.</text>
</comment>
<evidence type="ECO:0000313" key="4">
    <source>
        <dbReference type="Proteomes" id="UP000680020"/>
    </source>
</evidence>
<sequence length="348" mass="39228">MIMRFFILLFYVLMPIGFAQPITIGNITTLSAPSLHDEARKVQVYVPPSYADYPSQTYPVIYLLDGESHFHYLTGIVEKLSKAPYPSLPEMIIVGIINTDRTRDLTPSTPNIPITSHAIDGQTGGNGEFFDFLEGTLRPLIEQTHRTNGYNILIGHSFGGITALNHLLSNHSMNAYIVHDPSIWWDDAFMLKKFKAARGQDFHNIQLILTQVGHTERRDHLTDHYDAIAAFNDYLHSQPFSRLNYHYAQYEGEDHGSIVIKGNLEGLRTLFEGIQVNIRALNETPTLVQTHYEDLSAKLGFTMQPSEPYLAAVLSYLKRTGTPKTALAFEKYILTLYPNGNTAQSLLP</sequence>
<dbReference type="PANTHER" id="PTHR40841:SF2">
    <property type="entry name" value="SIDEROPHORE-DEGRADING ESTERASE (EUROFUNG)"/>
    <property type="match status" value="1"/>
</dbReference>
<dbReference type="Proteomes" id="UP000680020">
    <property type="component" value="Unassembled WGS sequence"/>
</dbReference>
<dbReference type="AlphaFoldDB" id="A0AB35BZC7"/>
<dbReference type="PANTHER" id="PTHR40841">
    <property type="entry name" value="SIDEROPHORE TRIACETYLFUSARININE C ESTERASE"/>
    <property type="match status" value="1"/>
</dbReference>
<dbReference type="RefSeq" id="WP_213404262.1">
    <property type="nucleotide sequence ID" value="NZ_JAGIBU010000010.1"/>
</dbReference>